<dbReference type="Pfam" id="PF02201">
    <property type="entry name" value="SWIB"/>
    <property type="match status" value="1"/>
</dbReference>
<dbReference type="VEuPathDB" id="ToxoDB:EMH_0018410"/>
<proteinExistence type="predicted"/>
<dbReference type="InterPro" id="IPR036885">
    <property type="entry name" value="SWIB_MDM2_dom_sf"/>
</dbReference>
<dbReference type="EMBL" id="HG686003">
    <property type="protein sequence ID" value="CDJ34036.1"/>
    <property type="molecule type" value="Genomic_DNA"/>
</dbReference>
<evidence type="ECO:0000259" key="2">
    <source>
        <dbReference type="PROSITE" id="PS51925"/>
    </source>
</evidence>
<accession>U6KB65</accession>
<dbReference type="InterPro" id="IPR003121">
    <property type="entry name" value="SWIB_MDM2_domain"/>
</dbReference>
<dbReference type="Gene3D" id="1.10.245.10">
    <property type="entry name" value="SWIB/MDM2 domain"/>
    <property type="match status" value="1"/>
</dbReference>
<organism evidence="3 4">
    <name type="scientific">Eimeria mitis</name>
    <dbReference type="NCBI Taxonomy" id="44415"/>
    <lineage>
        <taxon>Eukaryota</taxon>
        <taxon>Sar</taxon>
        <taxon>Alveolata</taxon>
        <taxon>Apicomplexa</taxon>
        <taxon>Conoidasida</taxon>
        <taxon>Coccidia</taxon>
        <taxon>Eucoccidiorida</taxon>
        <taxon>Eimeriorina</taxon>
        <taxon>Eimeriidae</taxon>
        <taxon>Eimeria</taxon>
    </lineage>
</organism>
<feature type="region of interest" description="Disordered" evidence="1">
    <location>
        <begin position="81"/>
        <end position="112"/>
    </location>
</feature>
<dbReference type="PANTHER" id="PTHR13844">
    <property type="entry name" value="SWI/SNF-RELATED MATRIX-ASSOCIATED ACTIN-DEPENDENT REGULATOR OF CHROMATIN SUBFAMILY D"/>
    <property type="match status" value="1"/>
</dbReference>
<keyword evidence="4" id="KW-1185">Reference proteome</keyword>
<feature type="compositionally biased region" description="Low complexity" evidence="1">
    <location>
        <begin position="197"/>
        <end position="206"/>
    </location>
</feature>
<dbReference type="Proteomes" id="UP000030744">
    <property type="component" value="Unassembled WGS sequence"/>
</dbReference>
<reference evidence="3" key="2">
    <citation type="submission" date="2013-10" db="EMBL/GenBank/DDBJ databases">
        <authorList>
            <person name="Aslett M."/>
        </authorList>
    </citation>
    <scope>NUCLEOTIDE SEQUENCE [LARGE SCALE GENOMIC DNA]</scope>
    <source>
        <strain evidence="3">Houghton</strain>
    </source>
</reference>
<dbReference type="InterPro" id="IPR019835">
    <property type="entry name" value="SWIB_domain"/>
</dbReference>
<dbReference type="RefSeq" id="XP_013356599.1">
    <property type="nucleotide sequence ID" value="XM_013501145.1"/>
</dbReference>
<evidence type="ECO:0000313" key="3">
    <source>
        <dbReference type="EMBL" id="CDJ34036.1"/>
    </source>
</evidence>
<evidence type="ECO:0000256" key="1">
    <source>
        <dbReference type="SAM" id="MobiDB-lite"/>
    </source>
</evidence>
<dbReference type="AlphaFoldDB" id="U6KB65"/>
<dbReference type="SMART" id="SM00151">
    <property type="entry name" value="SWIB"/>
    <property type="match status" value="1"/>
</dbReference>
<name>U6KB65_9EIME</name>
<feature type="compositionally biased region" description="Basic and acidic residues" evidence="1">
    <location>
        <begin position="207"/>
        <end position="217"/>
    </location>
</feature>
<feature type="region of interest" description="Disordered" evidence="1">
    <location>
        <begin position="190"/>
        <end position="217"/>
    </location>
</feature>
<sequence>MYSPVGRLVGVLSPPVGRCCQLLQQRLPVPAAAAAAAAAATAPAAAACGGWGGIPTCEARAPLCSSLRHFFSSGPTDYATATPAGTPATNSSSSSSSSSSSGGEKPAPRRATGLHKVCNLGAPLAEFMGRPQASRVEVTRFIWSYIKEKGLQKKDNKRIVVADERLLPLLQQRELSMFTLNKVLSQHIHNTPNQDKQQQQQQQQQQPREDTEADTKP</sequence>
<dbReference type="OrthoDB" id="442593at2759"/>
<dbReference type="PROSITE" id="PS51925">
    <property type="entry name" value="SWIB_MDM2"/>
    <property type="match status" value="1"/>
</dbReference>
<dbReference type="SUPFAM" id="SSF47592">
    <property type="entry name" value="SWIB/MDM2 domain"/>
    <property type="match status" value="1"/>
</dbReference>
<feature type="domain" description="DM2" evidence="2">
    <location>
        <begin position="113"/>
        <end position="190"/>
    </location>
</feature>
<gene>
    <name evidence="3" type="ORF">EMH_0018410</name>
</gene>
<feature type="compositionally biased region" description="Low complexity" evidence="1">
    <location>
        <begin position="81"/>
        <end position="101"/>
    </location>
</feature>
<dbReference type="CDD" id="cd10567">
    <property type="entry name" value="SWIB-MDM2_like"/>
    <property type="match status" value="1"/>
</dbReference>
<evidence type="ECO:0000313" key="4">
    <source>
        <dbReference type="Proteomes" id="UP000030744"/>
    </source>
</evidence>
<dbReference type="GeneID" id="25376769"/>
<reference evidence="3" key="1">
    <citation type="submission" date="2013-10" db="EMBL/GenBank/DDBJ databases">
        <title>Genomic analysis of the causative agents of coccidiosis in chickens.</title>
        <authorList>
            <person name="Reid A.J."/>
            <person name="Blake D."/>
            <person name="Billington K."/>
            <person name="Browne H."/>
            <person name="Dunn M."/>
            <person name="Hung S."/>
            <person name="Kawahara F."/>
            <person name="Miranda-Saavedra D."/>
            <person name="Mourier T."/>
            <person name="Nagra H."/>
            <person name="Otto T.D."/>
            <person name="Rawlings N."/>
            <person name="Sanchez A."/>
            <person name="Sanders M."/>
            <person name="Subramaniam C."/>
            <person name="Tay Y."/>
            <person name="Dear P."/>
            <person name="Doerig C."/>
            <person name="Gruber A."/>
            <person name="Parkinson J."/>
            <person name="Shirley M."/>
            <person name="Wan K.L."/>
            <person name="Berriman M."/>
            <person name="Tomley F."/>
            <person name="Pain A."/>
        </authorList>
    </citation>
    <scope>NUCLEOTIDE SEQUENCE [LARGE SCALE GENOMIC DNA]</scope>
    <source>
        <strain evidence="3">Houghton</strain>
    </source>
</reference>
<protein>
    <submittedName>
        <fullName evidence="3">SWIB/MDM2 domain-containing protein, putative</fullName>
    </submittedName>
</protein>